<evidence type="ECO:0000256" key="1">
    <source>
        <dbReference type="SAM" id="MobiDB-lite"/>
    </source>
</evidence>
<dbReference type="EMBL" id="JADBEM010000001">
    <property type="protein sequence ID" value="MBE1613210.1"/>
    <property type="molecule type" value="Genomic_DNA"/>
</dbReference>
<sequence length="753" mass="81530">MEFAAPFSRRTALLGAAAFALPLGDGPHGAGSAAPTAETTGQGAAAGEAGFGYDASGVVFTGPPPGRARGRVSGPPSERRLTLSNFAIEATWQVRGDSVSLARLFNGVTGQVVPVTSTGWLTLSLADGGQITGADLTMTQAPRLVPVRRRGDAARLAERDGGKSIHTEFRYDRDGRTLEVGWTVSLRDGANNVQQEFSLRCVAGTFAITSLRLLDLDVPDARVLGRDDGNPVVLGPSGQETLFLGVEHPMARASITGNAVTVSLPRSAALAAGETWTSTTAFGVSPAGQLRRSFLYYLERERVHARRPFLHYQSWYDLKPPGLVIDPAQLSEAIDLFGTELTRRGASIDSFWVDDGWDYLRSPQLDPEPDLWSLDPTAFPDGFSEQQAAASAYGGASLSLWMSPFGGYGDSASRRMALNASKPADQRYGTHPNGRFRLSNPRYYERFRTVAFEMMDRYGVRGFKFDGIGGGLQQTGPNPTYLADYEALLQLMTDLRAHQPDVWINATVGTWGSPYWLWFTDSIWRDGEDAGQAGSGSSQQGYVNYRDSQTYRNLAVENPLFPVTGAMVHGIIFSDRASRVRADHDLSKASVRDEVSQDIRAYFALGLGLQELYVRHTLVAPDLPGAEWFWDTMAANASWSRANFHLLTDVHWVGGDPADGQVYGTAAWSAAKGTPEGMLMLRNPAAVAQTFQVDPGAVFELPAGSHPTYAFTERDDPRPTVVVRAGEPLQVTLAPYEVAVFMATPSEADPTGE</sequence>
<dbReference type="RefSeq" id="WP_192756119.1">
    <property type="nucleotide sequence ID" value="NZ_BAABJL010000160.1"/>
</dbReference>
<name>A0A927NE48_9ACTN</name>
<feature type="compositionally biased region" description="Low complexity" evidence="1">
    <location>
        <begin position="33"/>
        <end position="46"/>
    </location>
</feature>
<dbReference type="SUPFAM" id="SSF51445">
    <property type="entry name" value="(Trans)glycosidases"/>
    <property type="match status" value="1"/>
</dbReference>
<dbReference type="AlphaFoldDB" id="A0A927NE48"/>
<dbReference type="Gene3D" id="3.20.20.70">
    <property type="entry name" value="Aldolase class I"/>
    <property type="match status" value="1"/>
</dbReference>
<accession>A0A927NE48</accession>
<evidence type="ECO:0000313" key="3">
    <source>
        <dbReference type="Proteomes" id="UP000638648"/>
    </source>
</evidence>
<proteinExistence type="predicted"/>
<protein>
    <recommendedName>
        <fullName evidence="4">Enterotoxin</fullName>
    </recommendedName>
</protein>
<organism evidence="2 3">
    <name type="scientific">Actinopolymorpha pittospori</name>
    <dbReference type="NCBI Taxonomy" id="648752"/>
    <lineage>
        <taxon>Bacteria</taxon>
        <taxon>Bacillati</taxon>
        <taxon>Actinomycetota</taxon>
        <taxon>Actinomycetes</taxon>
        <taxon>Propionibacteriales</taxon>
        <taxon>Actinopolymorphaceae</taxon>
        <taxon>Actinopolymorpha</taxon>
    </lineage>
</organism>
<reference evidence="2" key="1">
    <citation type="submission" date="2020-10" db="EMBL/GenBank/DDBJ databases">
        <title>Sequencing the genomes of 1000 actinobacteria strains.</title>
        <authorList>
            <person name="Klenk H.-P."/>
        </authorList>
    </citation>
    <scope>NUCLEOTIDE SEQUENCE</scope>
    <source>
        <strain evidence="2">DSM 45354</strain>
    </source>
</reference>
<feature type="region of interest" description="Disordered" evidence="1">
    <location>
        <begin position="27"/>
        <end position="46"/>
    </location>
</feature>
<dbReference type="InterPro" id="IPR013785">
    <property type="entry name" value="Aldolase_TIM"/>
</dbReference>
<comment type="caution">
    <text evidence="2">The sequence shown here is derived from an EMBL/GenBank/DDBJ whole genome shotgun (WGS) entry which is preliminary data.</text>
</comment>
<gene>
    <name evidence="2" type="ORF">HEB94_010058</name>
</gene>
<dbReference type="Proteomes" id="UP000638648">
    <property type="component" value="Unassembled WGS sequence"/>
</dbReference>
<dbReference type="InterPro" id="IPR017853">
    <property type="entry name" value="GH"/>
</dbReference>
<keyword evidence="3" id="KW-1185">Reference proteome</keyword>
<evidence type="ECO:0008006" key="4">
    <source>
        <dbReference type="Google" id="ProtNLM"/>
    </source>
</evidence>
<evidence type="ECO:0000313" key="2">
    <source>
        <dbReference type="EMBL" id="MBE1613210.1"/>
    </source>
</evidence>